<name>A0ABR8BP21_9NOSO</name>
<protein>
    <recommendedName>
        <fullName evidence="1">DUF6398 domain-containing protein</fullName>
    </recommendedName>
</protein>
<dbReference type="InterPro" id="IPR045651">
    <property type="entry name" value="DUF6398"/>
</dbReference>
<evidence type="ECO:0000259" key="1">
    <source>
        <dbReference type="Pfam" id="PF19935"/>
    </source>
</evidence>
<organism evidence="2 3">
    <name type="scientific">Nostoc parmelioides FACHB-3921</name>
    <dbReference type="NCBI Taxonomy" id="2692909"/>
    <lineage>
        <taxon>Bacteria</taxon>
        <taxon>Bacillati</taxon>
        <taxon>Cyanobacteriota</taxon>
        <taxon>Cyanophyceae</taxon>
        <taxon>Nostocales</taxon>
        <taxon>Nostocaceae</taxon>
        <taxon>Nostoc</taxon>
    </lineage>
</organism>
<dbReference type="RefSeq" id="WP_190573080.1">
    <property type="nucleotide sequence ID" value="NZ_JACJQL010000142.1"/>
</dbReference>
<sequence>MSKPVGEKVPKQMEGKFEEITRLTDAFCSQYLNAEYAEMSRQLTAALCRKRPSPLATGQAKSWACGIVHALGMVNFLFDSSQTPHIKASELYQAFGVAESTGQGKSKAIRDAMKMSYYDTTWCLPSRLDNHPTAWLISVNGFPMDARYTPREIQQEAFAKGLIPYLPPISDSPE</sequence>
<keyword evidence="3" id="KW-1185">Reference proteome</keyword>
<proteinExistence type="predicted"/>
<dbReference type="Proteomes" id="UP000621307">
    <property type="component" value="Unassembled WGS sequence"/>
</dbReference>
<accession>A0ABR8BP21</accession>
<feature type="domain" description="DUF6398" evidence="1">
    <location>
        <begin position="19"/>
        <end position="124"/>
    </location>
</feature>
<dbReference type="EMBL" id="JACJQL010000142">
    <property type="protein sequence ID" value="MBD2255857.1"/>
    <property type="molecule type" value="Genomic_DNA"/>
</dbReference>
<evidence type="ECO:0000313" key="3">
    <source>
        <dbReference type="Proteomes" id="UP000621307"/>
    </source>
</evidence>
<gene>
    <name evidence="2" type="ORF">H6G14_32330</name>
</gene>
<comment type="caution">
    <text evidence="2">The sequence shown here is derived from an EMBL/GenBank/DDBJ whole genome shotgun (WGS) entry which is preliminary data.</text>
</comment>
<dbReference type="Pfam" id="PF19935">
    <property type="entry name" value="DUF6398"/>
    <property type="match status" value="1"/>
</dbReference>
<evidence type="ECO:0000313" key="2">
    <source>
        <dbReference type="EMBL" id="MBD2255857.1"/>
    </source>
</evidence>
<reference evidence="2 3" key="1">
    <citation type="journal article" date="2020" name="ISME J.">
        <title>Comparative genomics reveals insights into cyanobacterial evolution and habitat adaptation.</title>
        <authorList>
            <person name="Chen M.Y."/>
            <person name="Teng W.K."/>
            <person name="Zhao L."/>
            <person name="Hu C.X."/>
            <person name="Zhou Y.K."/>
            <person name="Han B.P."/>
            <person name="Song L.R."/>
            <person name="Shu W.S."/>
        </authorList>
    </citation>
    <scope>NUCLEOTIDE SEQUENCE [LARGE SCALE GENOMIC DNA]</scope>
    <source>
        <strain evidence="2 3">FACHB-3921</strain>
    </source>
</reference>